<dbReference type="Gene3D" id="1.10.1660.10">
    <property type="match status" value="1"/>
</dbReference>
<dbReference type="CDD" id="cd00592">
    <property type="entry name" value="HTH_MerR-like"/>
    <property type="match status" value="1"/>
</dbReference>
<comment type="caution">
    <text evidence="1">The sequence shown here is derived from an EMBL/GenBank/DDBJ whole genome shotgun (WGS) entry which is preliminary data.</text>
</comment>
<sequence length="87" mass="9275">MRCSEPARATGPSIDTLRFYEDEGASLRLRAAGGYRDIEQLSRLRDALVLLLKVPDTEVAAFIGSFSPDKVPRKNGRSAGAAPPSGG</sequence>
<evidence type="ECO:0000313" key="1">
    <source>
        <dbReference type="EMBL" id="GLU50213.1"/>
    </source>
</evidence>
<dbReference type="RefSeq" id="WP_285761752.1">
    <property type="nucleotide sequence ID" value="NZ_BSQG01000012.1"/>
</dbReference>
<reference evidence="1" key="1">
    <citation type="submission" date="2023-02" db="EMBL/GenBank/DDBJ databases">
        <title>Nocardiopsis ansamitocini NBRC 112285.</title>
        <authorList>
            <person name="Ichikawa N."/>
            <person name="Sato H."/>
            <person name="Tonouchi N."/>
        </authorList>
    </citation>
    <scope>NUCLEOTIDE SEQUENCE</scope>
    <source>
        <strain evidence="1">NBRC 112285</strain>
    </source>
</reference>
<evidence type="ECO:0000313" key="2">
    <source>
        <dbReference type="Proteomes" id="UP001165092"/>
    </source>
</evidence>
<name>A0A9W6PAZ5_9ACTN</name>
<dbReference type="EMBL" id="BSQG01000012">
    <property type="protein sequence ID" value="GLU50213.1"/>
    <property type="molecule type" value="Genomic_DNA"/>
</dbReference>
<evidence type="ECO:0008006" key="3">
    <source>
        <dbReference type="Google" id="ProtNLM"/>
    </source>
</evidence>
<gene>
    <name evidence="1" type="ORF">Nans01_45640</name>
</gene>
<dbReference type="Proteomes" id="UP001165092">
    <property type="component" value="Unassembled WGS sequence"/>
</dbReference>
<keyword evidence="2" id="KW-1185">Reference proteome</keyword>
<dbReference type="SUPFAM" id="SSF46955">
    <property type="entry name" value="Putative DNA-binding domain"/>
    <property type="match status" value="1"/>
</dbReference>
<organism evidence="1 2">
    <name type="scientific">Nocardiopsis ansamitocini</name>
    <dbReference type="NCBI Taxonomy" id="1670832"/>
    <lineage>
        <taxon>Bacteria</taxon>
        <taxon>Bacillati</taxon>
        <taxon>Actinomycetota</taxon>
        <taxon>Actinomycetes</taxon>
        <taxon>Streptosporangiales</taxon>
        <taxon>Nocardiopsidaceae</taxon>
        <taxon>Nocardiopsis</taxon>
    </lineage>
</organism>
<proteinExistence type="predicted"/>
<dbReference type="InterPro" id="IPR009061">
    <property type="entry name" value="DNA-bd_dom_put_sf"/>
</dbReference>
<dbReference type="AlphaFoldDB" id="A0A9W6PAZ5"/>
<accession>A0A9W6PAZ5</accession>
<protein>
    <recommendedName>
        <fullName evidence="3">HTH merR-type domain-containing protein</fullName>
    </recommendedName>
</protein>